<dbReference type="PANTHER" id="PTHR36922">
    <property type="entry name" value="BLL2446 PROTEIN"/>
    <property type="match status" value="1"/>
</dbReference>
<proteinExistence type="predicted"/>
<dbReference type="Proteomes" id="UP000178794">
    <property type="component" value="Unassembled WGS sequence"/>
</dbReference>
<evidence type="ECO:0000313" key="1">
    <source>
        <dbReference type="EMBL" id="OGG60266.1"/>
    </source>
</evidence>
<dbReference type="Gene3D" id="1.20.120.450">
    <property type="entry name" value="dinb family like domain"/>
    <property type="match status" value="1"/>
</dbReference>
<sequence length="179" mass="19938">MTFNLYEATVPGFIRALAALKENLKKGEAYAVSRKAFFHQEGQLEGDLLKQQLMFDQFNLLKQVQIACDNAKLGAARIAGVEAPVHADNETTFAELYARIDSVIAFLQTLEPSAFTGKEETAIGNPYWEGKTMPARGYVVHHLVPNFYFHVTTAYAIMRASGVLLGKSDFFGERRFLPA</sequence>
<organism evidence="1 2">
    <name type="scientific">Candidatus Kaiserbacteria bacterium RIFCSPHIGHO2_02_FULL_50_50</name>
    <dbReference type="NCBI Taxonomy" id="1798492"/>
    <lineage>
        <taxon>Bacteria</taxon>
        <taxon>Candidatus Kaiseribacteriota</taxon>
    </lineage>
</organism>
<dbReference type="PANTHER" id="PTHR36922:SF1">
    <property type="entry name" value="DUF1993 DOMAIN-CONTAINING PROTEIN"/>
    <property type="match status" value="1"/>
</dbReference>
<reference evidence="1 2" key="1">
    <citation type="journal article" date="2016" name="Nat. Commun.">
        <title>Thousands of microbial genomes shed light on interconnected biogeochemical processes in an aquifer system.</title>
        <authorList>
            <person name="Anantharaman K."/>
            <person name="Brown C.T."/>
            <person name="Hug L.A."/>
            <person name="Sharon I."/>
            <person name="Castelle C.J."/>
            <person name="Probst A.J."/>
            <person name="Thomas B.C."/>
            <person name="Singh A."/>
            <person name="Wilkins M.J."/>
            <person name="Karaoz U."/>
            <person name="Brodie E.L."/>
            <person name="Williams K.H."/>
            <person name="Hubbard S.S."/>
            <person name="Banfield J.F."/>
        </authorList>
    </citation>
    <scope>NUCLEOTIDE SEQUENCE [LARGE SCALE GENOMIC DNA]</scope>
</reference>
<gene>
    <name evidence="1" type="ORF">A3C89_00690</name>
</gene>
<accession>A0A1F6DFW4</accession>
<dbReference type="InterPro" id="IPR034660">
    <property type="entry name" value="DinB/YfiT-like"/>
</dbReference>
<dbReference type="AlphaFoldDB" id="A0A1F6DFW4"/>
<evidence type="ECO:0008006" key="3">
    <source>
        <dbReference type="Google" id="ProtNLM"/>
    </source>
</evidence>
<comment type="caution">
    <text evidence="1">The sequence shown here is derived from an EMBL/GenBank/DDBJ whole genome shotgun (WGS) entry which is preliminary data.</text>
</comment>
<dbReference type="Pfam" id="PF09351">
    <property type="entry name" value="DUF1993"/>
    <property type="match status" value="1"/>
</dbReference>
<dbReference type="InterPro" id="IPR018531">
    <property type="entry name" value="DUF1993"/>
</dbReference>
<protein>
    <recommendedName>
        <fullName evidence="3">DUF1993 domain-containing protein</fullName>
    </recommendedName>
</protein>
<dbReference type="EMBL" id="MFLF01000008">
    <property type="protein sequence ID" value="OGG60266.1"/>
    <property type="molecule type" value="Genomic_DNA"/>
</dbReference>
<dbReference type="STRING" id="1798492.A3C89_00690"/>
<name>A0A1F6DFW4_9BACT</name>
<dbReference type="SUPFAM" id="SSF109854">
    <property type="entry name" value="DinB/YfiT-like putative metalloenzymes"/>
    <property type="match status" value="1"/>
</dbReference>
<evidence type="ECO:0000313" key="2">
    <source>
        <dbReference type="Proteomes" id="UP000178794"/>
    </source>
</evidence>